<reference evidence="3" key="2">
    <citation type="journal article" date="2020" name="Nat. Commun.">
        <title>Large-scale genome sequencing of mycorrhizal fungi provides insights into the early evolution of symbiotic traits.</title>
        <authorList>
            <person name="Miyauchi S."/>
            <person name="Kiss E."/>
            <person name="Kuo A."/>
            <person name="Drula E."/>
            <person name="Kohler A."/>
            <person name="Sanchez-Garcia M."/>
            <person name="Morin E."/>
            <person name="Andreopoulos B."/>
            <person name="Barry K.W."/>
            <person name="Bonito G."/>
            <person name="Buee M."/>
            <person name="Carver A."/>
            <person name="Chen C."/>
            <person name="Cichocki N."/>
            <person name="Clum A."/>
            <person name="Culley D."/>
            <person name="Crous P.W."/>
            <person name="Fauchery L."/>
            <person name="Girlanda M."/>
            <person name="Hayes R.D."/>
            <person name="Keri Z."/>
            <person name="LaButti K."/>
            <person name="Lipzen A."/>
            <person name="Lombard V."/>
            <person name="Magnuson J."/>
            <person name="Maillard F."/>
            <person name="Murat C."/>
            <person name="Nolan M."/>
            <person name="Ohm R.A."/>
            <person name="Pangilinan J."/>
            <person name="Pereira M.F."/>
            <person name="Perotto S."/>
            <person name="Peter M."/>
            <person name="Pfister S."/>
            <person name="Riley R."/>
            <person name="Sitrit Y."/>
            <person name="Stielow J.B."/>
            <person name="Szollosi G."/>
            <person name="Zifcakova L."/>
            <person name="Stursova M."/>
            <person name="Spatafora J.W."/>
            <person name="Tedersoo L."/>
            <person name="Vaario L.M."/>
            <person name="Yamada A."/>
            <person name="Yan M."/>
            <person name="Wang P."/>
            <person name="Xu J."/>
            <person name="Bruns T."/>
            <person name="Baldrian P."/>
            <person name="Vilgalys R."/>
            <person name="Dunand C."/>
            <person name="Henrissat B."/>
            <person name="Grigoriev I.V."/>
            <person name="Hibbett D."/>
            <person name="Nagy L.G."/>
            <person name="Martin F.M."/>
        </authorList>
    </citation>
    <scope>NUCLEOTIDE SEQUENCE</scope>
    <source>
        <strain evidence="3">BED1</strain>
    </source>
</reference>
<name>A0AAD4BA17_BOLED</name>
<gene>
    <name evidence="3" type="ORF">L210DRAFT_985711</name>
</gene>
<dbReference type="Pfam" id="PF23325">
    <property type="entry name" value="TPR_28"/>
    <property type="match status" value="1"/>
</dbReference>
<dbReference type="InterPro" id="IPR056604">
    <property type="entry name" value="GBF1-like_TPR"/>
</dbReference>
<sequence length="316" mass="35291">MFRKLVQKAARLREKESMTHAVDVIYPRNEPLFLFFKWGSFFTAVTADPSAELSVLGCRRVTTAMPQLSAQAEKCNQVQIRPVKAHDFTEAIRGQPSTQTERNVAFATRRSTVSNPRAARFTFKLVASFASEGPDQKTALDNFAGLLSKLDDFATAMGTSIQFSQPRPRRTPQQPSADSPLVGRGRKSISLIFDLKRTIAPFAESAELQPGQVWRPYCLPLCASLARQSTNPFRLLRNTALLLGPQLIYDEADPSHVEEVFNSVMFPILDELLRPQVYLLDPQGVSETRLRAPALLGKAFMHFAVAQSHRNADIWG</sequence>
<dbReference type="EMBL" id="WHUW01000530">
    <property type="protein sequence ID" value="KAF8414432.1"/>
    <property type="molecule type" value="Genomic_DNA"/>
</dbReference>
<evidence type="ECO:0000259" key="2">
    <source>
        <dbReference type="Pfam" id="PF23325"/>
    </source>
</evidence>
<accession>A0AAD4BA17</accession>
<evidence type="ECO:0000313" key="4">
    <source>
        <dbReference type="Proteomes" id="UP001194468"/>
    </source>
</evidence>
<dbReference type="Proteomes" id="UP001194468">
    <property type="component" value="Unassembled WGS sequence"/>
</dbReference>
<keyword evidence="4" id="KW-1185">Reference proteome</keyword>
<feature type="region of interest" description="Disordered" evidence="1">
    <location>
        <begin position="161"/>
        <end position="182"/>
    </location>
</feature>
<proteinExistence type="predicted"/>
<evidence type="ECO:0000313" key="3">
    <source>
        <dbReference type="EMBL" id="KAF8414432.1"/>
    </source>
</evidence>
<dbReference type="AlphaFoldDB" id="A0AAD4BA17"/>
<comment type="caution">
    <text evidence="3">The sequence shown here is derived from an EMBL/GenBank/DDBJ whole genome shotgun (WGS) entry which is preliminary data.</text>
</comment>
<reference evidence="3" key="1">
    <citation type="submission" date="2019-10" db="EMBL/GenBank/DDBJ databases">
        <authorList>
            <consortium name="DOE Joint Genome Institute"/>
            <person name="Kuo A."/>
            <person name="Miyauchi S."/>
            <person name="Kiss E."/>
            <person name="Drula E."/>
            <person name="Kohler A."/>
            <person name="Sanchez-Garcia M."/>
            <person name="Andreopoulos B."/>
            <person name="Barry K.W."/>
            <person name="Bonito G."/>
            <person name="Buee M."/>
            <person name="Carver A."/>
            <person name="Chen C."/>
            <person name="Cichocki N."/>
            <person name="Clum A."/>
            <person name="Culley D."/>
            <person name="Crous P.W."/>
            <person name="Fauchery L."/>
            <person name="Girlanda M."/>
            <person name="Hayes R."/>
            <person name="Keri Z."/>
            <person name="LaButti K."/>
            <person name="Lipzen A."/>
            <person name="Lombard V."/>
            <person name="Magnuson J."/>
            <person name="Maillard F."/>
            <person name="Morin E."/>
            <person name="Murat C."/>
            <person name="Nolan M."/>
            <person name="Ohm R."/>
            <person name="Pangilinan J."/>
            <person name="Pereira M."/>
            <person name="Perotto S."/>
            <person name="Peter M."/>
            <person name="Riley R."/>
            <person name="Sitrit Y."/>
            <person name="Stielow B."/>
            <person name="Szollosi G."/>
            <person name="Zifcakova L."/>
            <person name="Stursova M."/>
            <person name="Spatafora J.W."/>
            <person name="Tedersoo L."/>
            <person name="Vaario L.-M."/>
            <person name="Yamada A."/>
            <person name="Yan M."/>
            <person name="Wang P."/>
            <person name="Xu J."/>
            <person name="Bruns T."/>
            <person name="Baldrian P."/>
            <person name="Vilgalys R."/>
            <person name="Henrissat B."/>
            <person name="Grigoriev I.V."/>
            <person name="Hibbett D."/>
            <person name="Nagy L.G."/>
            <person name="Martin F.M."/>
        </authorList>
    </citation>
    <scope>NUCLEOTIDE SEQUENCE</scope>
    <source>
        <strain evidence="3">BED1</strain>
    </source>
</reference>
<feature type="domain" description="GBF1-like tetratricopeptide repeats" evidence="2">
    <location>
        <begin position="214"/>
        <end position="309"/>
    </location>
</feature>
<evidence type="ECO:0000256" key="1">
    <source>
        <dbReference type="SAM" id="MobiDB-lite"/>
    </source>
</evidence>
<protein>
    <recommendedName>
        <fullName evidence="2">GBF1-like tetratricopeptide repeats domain-containing protein</fullName>
    </recommendedName>
</protein>
<organism evidence="3 4">
    <name type="scientific">Boletus edulis BED1</name>
    <dbReference type="NCBI Taxonomy" id="1328754"/>
    <lineage>
        <taxon>Eukaryota</taxon>
        <taxon>Fungi</taxon>
        <taxon>Dikarya</taxon>
        <taxon>Basidiomycota</taxon>
        <taxon>Agaricomycotina</taxon>
        <taxon>Agaricomycetes</taxon>
        <taxon>Agaricomycetidae</taxon>
        <taxon>Boletales</taxon>
        <taxon>Boletineae</taxon>
        <taxon>Boletaceae</taxon>
        <taxon>Boletoideae</taxon>
        <taxon>Boletus</taxon>
    </lineage>
</organism>